<sequence>MSKKTGKMGAQAPKVEQKVDNSKVTSEQMENLTNMSPEQMAVHVAGLDPNHRMDLITVMHETFRKDPMAANHTGMPQETVNSINKINAVMQVAALACEITLAKNPFTMLLPKSTVDNIVALSGEVGIHLDTKALPAPDVNGNIELPSTAITVSKETKASIEKENAIAEEIPETDGSKVTTEEGVRKGGIYILASTKEDARPYARILSLIKFYRDYLYFRAGDDEAAKKKVSDASNEELFRDVVKIIGPCPFSMHGISNLLYTATATTKSPVAAFCMFRNNTLDKTTGHPTIDDSAVASMVKILVTWNADSKITADEESIATCEANIKALSKNKKQNAKAIEKENEKIKTYKSCIESYKEVSSFVTDPSTAIADILPEAYDNREHEEYKTAHRTASEIMKTYYRGITPKQVEHDSLIHNMQQYAGVIINMFRDPLQQNIAYKESNITELIVTNESTEEKVEEPAKEEGSKK</sequence>
<feature type="region of interest" description="Disordered" evidence="1">
    <location>
        <begin position="1"/>
        <end position="27"/>
    </location>
</feature>
<evidence type="ECO:0000313" key="3">
    <source>
        <dbReference type="Proteomes" id="UP000594103"/>
    </source>
</evidence>
<evidence type="ECO:0000256" key="1">
    <source>
        <dbReference type="SAM" id="MobiDB-lite"/>
    </source>
</evidence>
<proteinExistence type="predicted"/>
<protein>
    <submittedName>
        <fullName evidence="2">Uncharacterized protein</fullName>
    </submittedName>
</protein>
<dbReference type="EMBL" id="MT774410">
    <property type="protein sequence ID" value="QOR57855.1"/>
    <property type="molecule type" value="Genomic_DNA"/>
</dbReference>
<keyword evidence="3" id="KW-1185">Reference proteome</keyword>
<name>A0A7M1RTS8_9CAUD</name>
<dbReference type="Proteomes" id="UP000594103">
    <property type="component" value="Segment"/>
</dbReference>
<accession>A0A7M1RTS8</accession>
<dbReference type="RefSeq" id="YP_010113495.1">
    <property type="nucleotide sequence ID" value="NC_055903.1"/>
</dbReference>
<dbReference type="KEGG" id="vg:65132020"/>
<reference evidence="2 3" key="1">
    <citation type="submission" date="2020-07" db="EMBL/GenBank/DDBJ databases">
        <title>Taxonomic proposal: Crassvirales, a new order of highly abundant and diverse bacterial viruses.</title>
        <authorList>
            <person name="Shkoporov A.N."/>
            <person name="Stockdale S.R."/>
            <person name="Guerin E."/>
            <person name="Ross R.P."/>
            <person name="Hill C."/>
        </authorList>
    </citation>
    <scope>NUCLEOTIDE SEQUENCE [LARGE SCALE GENOMIC DNA]</scope>
</reference>
<evidence type="ECO:0000313" key="2">
    <source>
        <dbReference type="EMBL" id="QOR57855.1"/>
    </source>
</evidence>
<dbReference type="GeneID" id="65132020"/>
<organism evidence="2 3">
    <name type="scientific">uncultured phage cr272_1</name>
    <dbReference type="NCBI Taxonomy" id="2772094"/>
    <lineage>
        <taxon>Viruses</taxon>
        <taxon>Duplodnaviria</taxon>
        <taxon>Heunggongvirae</taxon>
        <taxon>Uroviricota</taxon>
        <taxon>Caudoviricetes</taxon>
        <taxon>Crassvirales</taxon>
        <taxon>Suoliviridae</taxon>
        <taxon>Oafivirinae</taxon>
        <taxon>Buhlduvirus</taxon>
        <taxon>Buhlduvirus porcinus</taxon>
    </lineage>
</organism>